<comment type="caution">
    <text evidence="2">The sequence shown here is derived from an EMBL/GenBank/DDBJ whole genome shotgun (WGS) entry which is preliminary data.</text>
</comment>
<dbReference type="InterPro" id="IPR012902">
    <property type="entry name" value="N_methyl_site"/>
</dbReference>
<evidence type="ECO:0008006" key="4">
    <source>
        <dbReference type="Google" id="ProtNLM"/>
    </source>
</evidence>
<accession>A0A5C6A4I0</accession>
<feature type="transmembrane region" description="Helical" evidence="1">
    <location>
        <begin position="20"/>
        <end position="47"/>
    </location>
</feature>
<name>A0A5C6A4I0_9BACT</name>
<keyword evidence="1" id="KW-0472">Membrane</keyword>
<sequence length="224" mass="23085">MLTAKSQLLDANSLLPRSAFTLLELLLAMAVFAGAAAMVMPTIGGLLTDRRIVRAADQVRAEMIRLRVHAMRHGRVMKLENVASEDPAVGNQLKITSVFSSTDSINSMDSSGGQSSLLSGADQTVGALGTAMTVGGEESWAIELPVGVSVKAVVTSPAGGSASVEAALLTTSGSGASGGALTTMPVVYFYPTGQTSNAIITLSDEVSPDQYVQIRGLTGDVTIR</sequence>
<evidence type="ECO:0000256" key="1">
    <source>
        <dbReference type="SAM" id="Phobius"/>
    </source>
</evidence>
<evidence type="ECO:0000313" key="2">
    <source>
        <dbReference type="EMBL" id="TWT94280.1"/>
    </source>
</evidence>
<keyword evidence="1" id="KW-0812">Transmembrane</keyword>
<keyword evidence="1" id="KW-1133">Transmembrane helix</keyword>
<dbReference type="InterPro" id="IPR045584">
    <property type="entry name" value="Pilin-like"/>
</dbReference>
<keyword evidence="3" id="KW-1185">Reference proteome</keyword>
<proteinExistence type="predicted"/>
<dbReference type="EMBL" id="SJPM01000008">
    <property type="protein sequence ID" value="TWT94280.1"/>
    <property type="molecule type" value="Genomic_DNA"/>
</dbReference>
<protein>
    <recommendedName>
        <fullName evidence="4">General secretion pathway GspH domain-containing protein</fullName>
    </recommendedName>
</protein>
<reference evidence="2 3" key="1">
    <citation type="submission" date="2019-02" db="EMBL/GenBank/DDBJ databases">
        <title>Deep-cultivation of Planctomycetes and their phenomic and genomic characterization uncovers novel biology.</title>
        <authorList>
            <person name="Wiegand S."/>
            <person name="Jogler M."/>
            <person name="Boedeker C."/>
            <person name="Pinto D."/>
            <person name="Vollmers J."/>
            <person name="Rivas-Marin E."/>
            <person name="Kohn T."/>
            <person name="Peeters S.H."/>
            <person name="Heuer A."/>
            <person name="Rast P."/>
            <person name="Oberbeckmann S."/>
            <person name="Bunk B."/>
            <person name="Jeske O."/>
            <person name="Meyerdierks A."/>
            <person name="Storesund J.E."/>
            <person name="Kallscheuer N."/>
            <person name="Luecker S."/>
            <person name="Lage O.M."/>
            <person name="Pohl T."/>
            <person name="Merkel B.J."/>
            <person name="Hornburger P."/>
            <person name="Mueller R.-W."/>
            <person name="Bruemmer F."/>
            <person name="Labrenz M."/>
            <person name="Spormann A.M."/>
            <person name="Op Den Camp H."/>
            <person name="Overmann J."/>
            <person name="Amann R."/>
            <person name="Jetten M.S.M."/>
            <person name="Mascher T."/>
            <person name="Medema M.H."/>
            <person name="Devos D.P."/>
            <person name="Kaster A.-K."/>
            <person name="Ovreas L."/>
            <person name="Rohde M."/>
            <person name="Galperin M.Y."/>
            <person name="Jogler C."/>
        </authorList>
    </citation>
    <scope>NUCLEOTIDE SEQUENCE [LARGE SCALE GENOMIC DNA]</scope>
    <source>
        <strain evidence="2 3">Pla100</strain>
    </source>
</reference>
<dbReference type="AlphaFoldDB" id="A0A5C6A4I0"/>
<dbReference type="Proteomes" id="UP000316213">
    <property type="component" value="Unassembled WGS sequence"/>
</dbReference>
<dbReference type="SUPFAM" id="SSF54523">
    <property type="entry name" value="Pili subunits"/>
    <property type="match status" value="1"/>
</dbReference>
<evidence type="ECO:0000313" key="3">
    <source>
        <dbReference type="Proteomes" id="UP000316213"/>
    </source>
</evidence>
<dbReference type="NCBIfam" id="TIGR02532">
    <property type="entry name" value="IV_pilin_GFxxxE"/>
    <property type="match status" value="1"/>
</dbReference>
<gene>
    <name evidence="2" type="ORF">Pla100_38900</name>
</gene>
<organism evidence="2 3">
    <name type="scientific">Neorhodopirellula pilleata</name>
    <dbReference type="NCBI Taxonomy" id="2714738"/>
    <lineage>
        <taxon>Bacteria</taxon>
        <taxon>Pseudomonadati</taxon>
        <taxon>Planctomycetota</taxon>
        <taxon>Planctomycetia</taxon>
        <taxon>Pirellulales</taxon>
        <taxon>Pirellulaceae</taxon>
        <taxon>Neorhodopirellula</taxon>
    </lineage>
</organism>
<dbReference type="RefSeq" id="WP_231603213.1">
    <property type="nucleotide sequence ID" value="NZ_SJPM01000008.1"/>
</dbReference>